<reference evidence="3" key="1">
    <citation type="journal article" date="2020" name="Stud. Mycol.">
        <title>101 Dothideomycetes genomes: a test case for predicting lifestyles and emergence of pathogens.</title>
        <authorList>
            <person name="Haridas S."/>
            <person name="Albert R."/>
            <person name="Binder M."/>
            <person name="Bloem J."/>
            <person name="Labutti K."/>
            <person name="Salamov A."/>
            <person name="Andreopoulos B."/>
            <person name="Baker S."/>
            <person name="Barry K."/>
            <person name="Bills G."/>
            <person name="Bluhm B."/>
            <person name="Cannon C."/>
            <person name="Castanera R."/>
            <person name="Culley D."/>
            <person name="Daum C."/>
            <person name="Ezra D."/>
            <person name="Gonzalez J."/>
            <person name="Henrissat B."/>
            <person name="Kuo A."/>
            <person name="Liang C."/>
            <person name="Lipzen A."/>
            <person name="Lutzoni F."/>
            <person name="Magnuson J."/>
            <person name="Mondo S."/>
            <person name="Nolan M."/>
            <person name="Ohm R."/>
            <person name="Pangilinan J."/>
            <person name="Park H.-J."/>
            <person name="Ramirez L."/>
            <person name="Alfaro M."/>
            <person name="Sun H."/>
            <person name="Tritt A."/>
            <person name="Yoshinaga Y."/>
            <person name="Zwiers L.-H."/>
            <person name="Turgeon B."/>
            <person name="Goodwin S."/>
            <person name="Spatafora J."/>
            <person name="Crous P."/>
            <person name="Grigoriev I."/>
        </authorList>
    </citation>
    <scope>NUCLEOTIDE SEQUENCE</scope>
    <source>
        <strain evidence="3">SCOH1-5</strain>
    </source>
</reference>
<dbReference type="PANTHER" id="PTHR12905:SF0">
    <property type="entry name" value="CALCINEURIN-LIKE PHOSPHOESTERASE DOMAIN-CONTAINING PROTEIN"/>
    <property type="match status" value="1"/>
</dbReference>
<dbReference type="CDD" id="cd07379">
    <property type="entry name" value="MPP_239FB"/>
    <property type="match status" value="1"/>
</dbReference>
<dbReference type="InterPro" id="IPR051693">
    <property type="entry name" value="UPF0046_metallophosphoest"/>
</dbReference>
<dbReference type="AlphaFoldDB" id="A0A6A6FLA6"/>
<dbReference type="EMBL" id="ML992668">
    <property type="protein sequence ID" value="KAF2214246.1"/>
    <property type="molecule type" value="Genomic_DNA"/>
</dbReference>
<protein>
    <recommendedName>
        <fullName evidence="2">Calcineurin-like phosphoesterase domain-containing protein</fullName>
    </recommendedName>
</protein>
<sequence>MASSISTRILVLSDTHGDALKRKVTTRADVAIHCGDLTEESKIHEFEAAIQQLKAIDAPLKLVIAGNHDFTLDDRAFERVIADTDKSIDSALLAKTYGNLGDARRLFETADVREAGIIYMTEGTHHFDLENGASLTVYASPYTPSVSTGWGFTYNPREPAQEHKWDIPELADIAVTHGPAKGVLDYTDSRTRAGSASLFAAVARAKPKMHCFGHIHEAWGAKKVTWRSELSEEPSHFTDINQDESSLIESLSTLRKGKFDSEDDILRKQSKKSEYEKQGSCDVVADIRAKEQTLFVNAAIEGAEEDDQHLPWLVTIELPKAAEDVQSKKHKRSGSSQGEGGERKHPRIV</sequence>
<dbReference type="Pfam" id="PF00149">
    <property type="entry name" value="Metallophos"/>
    <property type="match status" value="1"/>
</dbReference>
<dbReference type="InterPro" id="IPR004843">
    <property type="entry name" value="Calcineurin-like_PHP"/>
</dbReference>
<feature type="region of interest" description="Disordered" evidence="1">
    <location>
        <begin position="323"/>
        <end position="349"/>
    </location>
</feature>
<evidence type="ECO:0000256" key="1">
    <source>
        <dbReference type="SAM" id="MobiDB-lite"/>
    </source>
</evidence>
<keyword evidence="4" id="KW-1185">Reference proteome</keyword>
<organism evidence="3 4">
    <name type="scientific">Cercospora zeae-maydis SCOH1-5</name>
    <dbReference type="NCBI Taxonomy" id="717836"/>
    <lineage>
        <taxon>Eukaryota</taxon>
        <taxon>Fungi</taxon>
        <taxon>Dikarya</taxon>
        <taxon>Ascomycota</taxon>
        <taxon>Pezizomycotina</taxon>
        <taxon>Dothideomycetes</taxon>
        <taxon>Dothideomycetidae</taxon>
        <taxon>Mycosphaerellales</taxon>
        <taxon>Mycosphaerellaceae</taxon>
        <taxon>Cercospora</taxon>
    </lineage>
</organism>
<feature type="domain" description="Calcineurin-like phosphoesterase" evidence="2">
    <location>
        <begin position="8"/>
        <end position="217"/>
    </location>
</feature>
<evidence type="ECO:0000313" key="3">
    <source>
        <dbReference type="EMBL" id="KAF2214246.1"/>
    </source>
</evidence>
<accession>A0A6A6FLA6</accession>
<gene>
    <name evidence="3" type="ORF">CERZMDRAFT_37833</name>
</gene>
<evidence type="ECO:0000313" key="4">
    <source>
        <dbReference type="Proteomes" id="UP000799539"/>
    </source>
</evidence>
<dbReference type="OrthoDB" id="630188at2759"/>
<dbReference type="SUPFAM" id="SSF56300">
    <property type="entry name" value="Metallo-dependent phosphatases"/>
    <property type="match status" value="1"/>
</dbReference>
<name>A0A6A6FLA6_9PEZI</name>
<dbReference type="PANTHER" id="PTHR12905">
    <property type="entry name" value="METALLOPHOSPHOESTERASE"/>
    <property type="match status" value="1"/>
</dbReference>
<dbReference type="Proteomes" id="UP000799539">
    <property type="component" value="Unassembled WGS sequence"/>
</dbReference>
<dbReference type="Gene3D" id="3.60.21.10">
    <property type="match status" value="1"/>
</dbReference>
<proteinExistence type="predicted"/>
<dbReference type="InterPro" id="IPR029052">
    <property type="entry name" value="Metallo-depent_PP-like"/>
</dbReference>
<dbReference type="GO" id="GO:0016787">
    <property type="term" value="F:hydrolase activity"/>
    <property type="evidence" value="ECO:0007669"/>
    <property type="project" value="InterPro"/>
</dbReference>
<evidence type="ECO:0000259" key="2">
    <source>
        <dbReference type="Pfam" id="PF00149"/>
    </source>
</evidence>